<evidence type="ECO:0000256" key="2">
    <source>
        <dbReference type="ARBA" id="ARBA00022630"/>
    </source>
</evidence>
<evidence type="ECO:0000256" key="5">
    <source>
        <dbReference type="ARBA" id="ARBA00047707"/>
    </source>
</evidence>
<gene>
    <name evidence="7" type="ORF">C5167_003863</name>
</gene>
<keyword evidence="8" id="KW-1185">Reference proteome</keyword>
<evidence type="ECO:0000256" key="3">
    <source>
        <dbReference type="ARBA" id="ARBA00022827"/>
    </source>
</evidence>
<dbReference type="EC" id="1.-.-.-" evidence="6"/>
<dbReference type="PIRSF" id="PIRSF000332">
    <property type="entry name" value="FMO"/>
    <property type="match status" value="1"/>
</dbReference>
<dbReference type="AlphaFoldDB" id="A0A4Y7L1A0"/>
<dbReference type="Pfam" id="PF00743">
    <property type="entry name" value="FMO-like"/>
    <property type="match status" value="1"/>
</dbReference>
<dbReference type="SUPFAM" id="SSF51735">
    <property type="entry name" value="NAD(P)-binding Rossmann-fold domains"/>
    <property type="match status" value="1"/>
</dbReference>
<dbReference type="Gene3D" id="3.50.50.60">
    <property type="entry name" value="FAD/NAD(P)-binding domain"/>
    <property type="match status" value="1"/>
</dbReference>
<evidence type="ECO:0000313" key="7">
    <source>
        <dbReference type="EMBL" id="RZC79323.1"/>
    </source>
</evidence>
<keyword evidence="6" id="KW-0503">Monooxygenase</keyword>
<keyword evidence="3 6" id="KW-0274">FAD</keyword>
<keyword evidence="2 6" id="KW-0285">Flavoprotein</keyword>
<protein>
    <recommendedName>
        <fullName evidence="6">Flavin-containing monooxygenase</fullName>
        <ecNumber evidence="6">1.-.-.-</ecNumber>
    </recommendedName>
</protein>
<dbReference type="Gramene" id="RZC79323">
    <property type="protein sequence ID" value="RZC79323"/>
    <property type="gene ID" value="C5167_003863"/>
</dbReference>
<evidence type="ECO:0000256" key="1">
    <source>
        <dbReference type="ARBA" id="ARBA00009183"/>
    </source>
</evidence>
<dbReference type="EMBL" id="CM010723">
    <property type="protein sequence ID" value="RZC79323.1"/>
    <property type="molecule type" value="Genomic_DNA"/>
</dbReference>
<dbReference type="InterPro" id="IPR050982">
    <property type="entry name" value="Auxin_biosynth/cation_transpt"/>
</dbReference>
<evidence type="ECO:0000256" key="4">
    <source>
        <dbReference type="ARBA" id="ARBA00023002"/>
    </source>
</evidence>
<dbReference type="PANTHER" id="PTHR43539">
    <property type="entry name" value="FLAVIN-BINDING MONOOXYGENASE-LIKE PROTEIN (AFU_ORTHOLOGUE AFUA_4G09220)"/>
    <property type="match status" value="1"/>
</dbReference>
<dbReference type="PRINTS" id="PR00368">
    <property type="entry name" value="FADPNR"/>
</dbReference>
<sequence>MATAADQVVIIVGAGPSGIATSACLNHLSIPNIVLERDDCLASIWTKKSYDRLHLHLSKQFTDLPHMPLPSDYPMFISRQQFVDYLENYATHFNVSPLYNRCVELATFDENTKKWNLKVKNTGSAGDSEDYEEYSTKFLVVATGETTDAYIPEIEGLSGFKGDILHSTEFKNGEKFAKKNVLVVGSGNSGMEISLDLADFGANTSIVVRSPVHIINKETAYLGLRLLKHLPLNIVDGLLVFLSKLVYGDTSKYGIVRPKEEGPFLMKGKYGKYPILDVGTFNKIKSGHIQVLPAIKSITGDCVEFVNGKSYQFDVLLFATGFTRATNKWLKDDDYLIGENGISKQSFPNNWKGKNGLYCAGLARKGIYGTAIDAQKIAADINTLL</sequence>
<dbReference type="PANTHER" id="PTHR43539:SF42">
    <property type="entry name" value="OS01G0273800 PROTEIN"/>
    <property type="match status" value="1"/>
</dbReference>
<dbReference type="InterPro" id="IPR036291">
    <property type="entry name" value="NAD(P)-bd_dom_sf"/>
</dbReference>
<dbReference type="OMA" id="FFMKVAY"/>
<dbReference type="InterPro" id="IPR020946">
    <property type="entry name" value="Flavin_mOase-like"/>
</dbReference>
<organism evidence="7 8">
    <name type="scientific">Papaver somniferum</name>
    <name type="common">Opium poppy</name>
    <dbReference type="NCBI Taxonomy" id="3469"/>
    <lineage>
        <taxon>Eukaryota</taxon>
        <taxon>Viridiplantae</taxon>
        <taxon>Streptophyta</taxon>
        <taxon>Embryophyta</taxon>
        <taxon>Tracheophyta</taxon>
        <taxon>Spermatophyta</taxon>
        <taxon>Magnoliopsida</taxon>
        <taxon>Ranunculales</taxon>
        <taxon>Papaveraceae</taxon>
        <taxon>Papaveroideae</taxon>
        <taxon>Papaver</taxon>
    </lineage>
</organism>
<dbReference type="STRING" id="3469.A0A4Y7L1A0"/>
<dbReference type="InterPro" id="IPR036188">
    <property type="entry name" value="FAD/NAD-bd_sf"/>
</dbReference>
<name>A0A4Y7L1A0_PAPSO</name>
<comment type="catalytic activity">
    <reaction evidence="5">
        <text>indole-3-pyruvate + NADPH + O2 + H(+) = (indol-3-yl)acetate + CO2 + NADP(+) + H2O</text>
        <dbReference type="Rhea" id="RHEA:34331"/>
        <dbReference type="ChEBI" id="CHEBI:15377"/>
        <dbReference type="ChEBI" id="CHEBI:15378"/>
        <dbReference type="ChEBI" id="CHEBI:15379"/>
        <dbReference type="ChEBI" id="CHEBI:16526"/>
        <dbReference type="ChEBI" id="CHEBI:17640"/>
        <dbReference type="ChEBI" id="CHEBI:30854"/>
        <dbReference type="ChEBI" id="CHEBI:57783"/>
        <dbReference type="ChEBI" id="CHEBI:58349"/>
        <dbReference type="EC" id="1.14.13.168"/>
    </reaction>
</comment>
<evidence type="ECO:0000313" key="8">
    <source>
        <dbReference type="Proteomes" id="UP000316621"/>
    </source>
</evidence>
<dbReference type="GO" id="GO:0050661">
    <property type="term" value="F:NADP binding"/>
    <property type="evidence" value="ECO:0007669"/>
    <property type="project" value="InterPro"/>
</dbReference>
<comment type="similarity">
    <text evidence="1 6">Belongs to the FMO family.</text>
</comment>
<dbReference type="InterPro" id="IPR000960">
    <property type="entry name" value="Flavin_mOase"/>
</dbReference>
<dbReference type="GO" id="GO:0050660">
    <property type="term" value="F:flavin adenine dinucleotide binding"/>
    <property type="evidence" value="ECO:0007669"/>
    <property type="project" value="InterPro"/>
</dbReference>
<dbReference type="GO" id="GO:0103075">
    <property type="term" value="F:indole-3-pyruvate monooxygenase activity"/>
    <property type="evidence" value="ECO:0007669"/>
    <property type="project" value="UniProtKB-EC"/>
</dbReference>
<evidence type="ECO:0000256" key="6">
    <source>
        <dbReference type="RuleBase" id="RU361177"/>
    </source>
</evidence>
<dbReference type="Proteomes" id="UP000316621">
    <property type="component" value="Chromosome 9"/>
</dbReference>
<keyword evidence="4 6" id="KW-0560">Oxidoreductase</keyword>
<dbReference type="PRINTS" id="PR00469">
    <property type="entry name" value="PNDRDTASEII"/>
</dbReference>
<dbReference type="OrthoDB" id="66881at2759"/>
<proteinExistence type="inferred from homology"/>
<accession>A0A4Y7L1A0</accession>
<comment type="cofactor">
    <cofactor evidence="6">
        <name>FAD</name>
        <dbReference type="ChEBI" id="CHEBI:57692"/>
    </cofactor>
</comment>
<dbReference type="SUPFAM" id="SSF51905">
    <property type="entry name" value="FAD/NAD(P)-binding domain"/>
    <property type="match status" value="1"/>
</dbReference>
<reference evidence="7 8" key="1">
    <citation type="journal article" date="2018" name="Science">
        <title>The opium poppy genome and morphinan production.</title>
        <authorList>
            <person name="Guo L."/>
            <person name="Winzer T."/>
            <person name="Yang X."/>
            <person name="Li Y."/>
            <person name="Ning Z."/>
            <person name="He Z."/>
            <person name="Teodor R."/>
            <person name="Lu Y."/>
            <person name="Bowser T.A."/>
            <person name="Graham I.A."/>
            <person name="Ye K."/>
        </authorList>
    </citation>
    <scope>NUCLEOTIDE SEQUENCE [LARGE SCALE GENOMIC DNA]</scope>
    <source>
        <strain evidence="8">cv. HN1</strain>
        <tissue evidence="7">Leaves</tissue>
    </source>
</reference>
<dbReference type="GO" id="GO:0004499">
    <property type="term" value="F:N,N-dimethylaniline monooxygenase activity"/>
    <property type="evidence" value="ECO:0007669"/>
    <property type="project" value="InterPro"/>
</dbReference>